<dbReference type="Pfam" id="PF00126">
    <property type="entry name" value="HTH_1"/>
    <property type="match status" value="1"/>
</dbReference>
<dbReference type="FunFam" id="1.10.10.10:FF:000001">
    <property type="entry name" value="LysR family transcriptional regulator"/>
    <property type="match status" value="1"/>
</dbReference>
<dbReference type="GO" id="GO:0003700">
    <property type="term" value="F:DNA-binding transcription factor activity"/>
    <property type="evidence" value="ECO:0007669"/>
    <property type="project" value="InterPro"/>
</dbReference>
<dbReference type="OrthoDB" id="9815676at2"/>
<dbReference type="STRING" id="400668.Mmwyl1_2006"/>
<gene>
    <name evidence="6" type="ordered locus">Mmwyl1_2006</name>
</gene>
<dbReference type="EMBL" id="CP000749">
    <property type="protein sequence ID" value="ABR70928.1"/>
    <property type="molecule type" value="Genomic_DNA"/>
</dbReference>
<keyword evidence="4" id="KW-0804">Transcription</keyword>
<dbReference type="PANTHER" id="PTHR30537:SF31">
    <property type="entry name" value="TRANSCRIPTIONAL REGULATOR, LYSR FAMILY"/>
    <property type="match status" value="1"/>
</dbReference>
<evidence type="ECO:0000256" key="2">
    <source>
        <dbReference type="ARBA" id="ARBA00023015"/>
    </source>
</evidence>
<name>A6VWU9_MARMS</name>
<dbReference type="InterPro" id="IPR036388">
    <property type="entry name" value="WH-like_DNA-bd_sf"/>
</dbReference>
<dbReference type="InterPro" id="IPR005119">
    <property type="entry name" value="LysR_subst-bd"/>
</dbReference>
<organism evidence="6">
    <name type="scientific">Marinomonas sp. (strain MWYL1)</name>
    <dbReference type="NCBI Taxonomy" id="400668"/>
    <lineage>
        <taxon>Bacteria</taxon>
        <taxon>Pseudomonadati</taxon>
        <taxon>Pseudomonadota</taxon>
        <taxon>Gammaproteobacteria</taxon>
        <taxon>Oceanospirillales</taxon>
        <taxon>Oceanospirillaceae</taxon>
        <taxon>Marinomonas</taxon>
    </lineage>
</organism>
<dbReference type="PANTHER" id="PTHR30537">
    <property type="entry name" value="HTH-TYPE TRANSCRIPTIONAL REGULATOR"/>
    <property type="match status" value="1"/>
</dbReference>
<reference evidence="6" key="1">
    <citation type="submission" date="2007-06" db="EMBL/GenBank/DDBJ databases">
        <title>Complete sequence of Marinomonas sp. MWYL1.</title>
        <authorList>
            <consortium name="US DOE Joint Genome Institute"/>
            <person name="Copeland A."/>
            <person name="Lucas S."/>
            <person name="Lapidus A."/>
            <person name="Barry K."/>
            <person name="Glavina del Rio T."/>
            <person name="Dalin E."/>
            <person name="Tice H."/>
            <person name="Pitluck S."/>
            <person name="Kiss H."/>
            <person name="Brettin T."/>
            <person name="Bruce D."/>
            <person name="Detter J.C."/>
            <person name="Han C."/>
            <person name="Schmutz J."/>
            <person name="Larimer F."/>
            <person name="Land M."/>
            <person name="Hauser L."/>
            <person name="Kyrpides N."/>
            <person name="Kim E."/>
            <person name="Johnston A.W.B."/>
            <person name="Todd J.D."/>
            <person name="Rogers R."/>
            <person name="Wexler M."/>
            <person name="Bond P.L."/>
            <person name="Li Y."/>
            <person name="Richardson P."/>
        </authorList>
    </citation>
    <scope>NUCLEOTIDE SEQUENCE [LARGE SCALE GENOMIC DNA]</scope>
    <source>
        <strain evidence="6">MWYL1</strain>
    </source>
</reference>
<dbReference type="InterPro" id="IPR058163">
    <property type="entry name" value="LysR-type_TF_proteobact-type"/>
</dbReference>
<evidence type="ECO:0000256" key="4">
    <source>
        <dbReference type="ARBA" id="ARBA00023163"/>
    </source>
</evidence>
<evidence type="ECO:0000259" key="5">
    <source>
        <dbReference type="PROSITE" id="PS50931"/>
    </source>
</evidence>
<dbReference type="eggNOG" id="COG0583">
    <property type="taxonomic scope" value="Bacteria"/>
</dbReference>
<evidence type="ECO:0000256" key="1">
    <source>
        <dbReference type="ARBA" id="ARBA00009437"/>
    </source>
</evidence>
<dbReference type="PROSITE" id="PS50931">
    <property type="entry name" value="HTH_LYSR"/>
    <property type="match status" value="1"/>
</dbReference>
<protein>
    <submittedName>
        <fullName evidence="6">Transcriptional regulator, LysR family</fullName>
    </submittedName>
</protein>
<keyword evidence="2" id="KW-0805">Transcription regulation</keyword>
<dbReference type="Gene3D" id="1.10.10.10">
    <property type="entry name" value="Winged helix-like DNA-binding domain superfamily/Winged helix DNA-binding domain"/>
    <property type="match status" value="1"/>
</dbReference>
<proteinExistence type="inferred from homology"/>
<dbReference type="Pfam" id="PF03466">
    <property type="entry name" value="LysR_substrate"/>
    <property type="match status" value="1"/>
</dbReference>
<dbReference type="SUPFAM" id="SSF46785">
    <property type="entry name" value="Winged helix' DNA-binding domain"/>
    <property type="match status" value="1"/>
</dbReference>
<keyword evidence="3" id="KW-0238">DNA-binding</keyword>
<feature type="domain" description="HTH lysR-type" evidence="5">
    <location>
        <begin position="1"/>
        <end position="58"/>
    </location>
</feature>
<dbReference type="GO" id="GO:0006351">
    <property type="term" value="P:DNA-templated transcription"/>
    <property type="evidence" value="ECO:0007669"/>
    <property type="project" value="TreeGrafter"/>
</dbReference>
<accession>A6VWU9</accession>
<dbReference type="Gene3D" id="3.40.190.290">
    <property type="match status" value="1"/>
</dbReference>
<dbReference type="KEGG" id="mmw:Mmwyl1_2006"/>
<dbReference type="GO" id="GO:0043565">
    <property type="term" value="F:sequence-specific DNA binding"/>
    <property type="evidence" value="ECO:0007669"/>
    <property type="project" value="TreeGrafter"/>
</dbReference>
<dbReference type="HOGENOM" id="CLU_039613_16_2_6"/>
<comment type="similarity">
    <text evidence="1">Belongs to the LysR transcriptional regulatory family.</text>
</comment>
<evidence type="ECO:0000256" key="3">
    <source>
        <dbReference type="ARBA" id="ARBA00023125"/>
    </source>
</evidence>
<dbReference type="InterPro" id="IPR000847">
    <property type="entry name" value="LysR_HTH_N"/>
</dbReference>
<dbReference type="AlphaFoldDB" id="A6VWU9"/>
<sequence>MDFNDIYYFYLTAEHGGYTAAERVSGITKSLLSRRVAQLEERLGIQLIHRNSRQFSLTDAGVQLYEGAINMVAEGQSAYESVALLQSVPSGVVRVSCPVLLAQHHFTFFLPEFMKSFPQVSVHLDVTDREVQILEERVDIVLRTRGDLAQEAGIVSKKLATSKMILVASPDFIKEYGMPTHPSQLTKMPTLTEMAGKQDGTLYQWELLGPDGAVCSVPHHPRLVCLNRWLQLKSAVQGVGVGLIPEIVASDDLAKGNLLHVLPSWTTNVSIVQAVYSYRKSMTPAVRVFLDSLLHYFAQDVNVNREIQTKQLTSI</sequence>
<dbReference type="InterPro" id="IPR036390">
    <property type="entry name" value="WH_DNA-bd_sf"/>
</dbReference>
<evidence type="ECO:0000313" key="6">
    <source>
        <dbReference type="EMBL" id="ABR70928.1"/>
    </source>
</evidence>
<dbReference type="SUPFAM" id="SSF53850">
    <property type="entry name" value="Periplasmic binding protein-like II"/>
    <property type="match status" value="1"/>
</dbReference>